<dbReference type="InterPro" id="IPR016435">
    <property type="entry name" value="DPH1/DPH2"/>
</dbReference>
<evidence type="ECO:0000256" key="1">
    <source>
        <dbReference type="ARBA" id="ARBA00005156"/>
    </source>
</evidence>
<evidence type="ECO:0000256" key="7">
    <source>
        <dbReference type="ARBA" id="ARBA00022723"/>
    </source>
</evidence>
<accession>J7G1U1</accession>
<dbReference type="SFLD" id="SFLDS00032">
    <property type="entry name" value="Radical_SAM_3-amino-3-carboxyp"/>
    <property type="match status" value="1"/>
</dbReference>
<name>J7G1U1_9CRYP</name>
<evidence type="ECO:0000256" key="8">
    <source>
        <dbReference type="ARBA" id="ARBA00023004"/>
    </source>
</evidence>
<dbReference type="UniPathway" id="UPA00559"/>
<dbReference type="EMBL" id="CP003681">
    <property type="protein sequence ID" value="AFP65447.1"/>
    <property type="molecule type" value="Genomic_DNA"/>
</dbReference>
<dbReference type="GO" id="GO:0017183">
    <property type="term" value="P:protein histidyl modification to diphthamide"/>
    <property type="evidence" value="ECO:0007669"/>
    <property type="project" value="UniProtKB-UniRule"/>
</dbReference>
<evidence type="ECO:0000256" key="3">
    <source>
        <dbReference type="ARBA" id="ARBA00012221"/>
    </source>
</evidence>
<keyword evidence="9" id="KW-0411">Iron-sulfur</keyword>
<dbReference type="GO" id="GO:0090560">
    <property type="term" value="F:2-(3-amino-3-carboxypropyl)histidine synthase activity"/>
    <property type="evidence" value="ECO:0007669"/>
    <property type="project" value="UniProtKB-UniRule"/>
</dbReference>
<evidence type="ECO:0000313" key="12">
    <source>
        <dbReference type="EMBL" id="AFP65447.1"/>
    </source>
</evidence>
<dbReference type="NCBIfam" id="TIGR00322">
    <property type="entry name" value="diphth2_R"/>
    <property type="match status" value="1"/>
</dbReference>
<keyword evidence="11" id="KW-0004">4Fe-4S</keyword>
<dbReference type="InterPro" id="IPR042264">
    <property type="entry name" value="DPH1/DPH2_2"/>
</dbReference>
<evidence type="ECO:0000256" key="11">
    <source>
        <dbReference type="PIRNR" id="PIRNR004967"/>
    </source>
</evidence>
<keyword evidence="12" id="KW-0542">Nucleomorph</keyword>
<keyword evidence="8" id="KW-0408">Iron</keyword>
<evidence type="ECO:0000256" key="4">
    <source>
        <dbReference type="ARBA" id="ARBA00021915"/>
    </source>
</evidence>
<comment type="similarity">
    <text evidence="2 11">Belongs to the DPH1/DPH2 family. DPH1 subfamily.</text>
</comment>
<evidence type="ECO:0000256" key="2">
    <source>
        <dbReference type="ARBA" id="ARBA00010173"/>
    </source>
</evidence>
<dbReference type="Pfam" id="PF01866">
    <property type="entry name" value="Diphthamide_syn"/>
    <property type="match status" value="1"/>
</dbReference>
<dbReference type="Gene3D" id="3.40.50.11860">
    <property type="entry name" value="Diphthamide synthesis DPH1/DPH2 domain 3"/>
    <property type="match status" value="1"/>
</dbReference>
<dbReference type="GO" id="GO:0051539">
    <property type="term" value="F:4 iron, 4 sulfur cluster binding"/>
    <property type="evidence" value="ECO:0007669"/>
    <property type="project" value="UniProtKB-UniRule"/>
</dbReference>
<comment type="pathway">
    <text evidence="1 11">Protein modification; peptidyl-diphthamide biosynthesis.</text>
</comment>
<comment type="catalytic activity">
    <reaction evidence="10 11">
        <text>L-histidyl-[translation elongation factor 2] + S-adenosyl-L-methionine = 2-[(3S)-amino-3-carboxypropyl]-L-histidyl-[translation elongation factor 2] + S-methyl-5'-thioadenosine + H(+)</text>
        <dbReference type="Rhea" id="RHEA:36783"/>
        <dbReference type="Rhea" id="RHEA-COMP:9748"/>
        <dbReference type="Rhea" id="RHEA-COMP:9749"/>
        <dbReference type="ChEBI" id="CHEBI:15378"/>
        <dbReference type="ChEBI" id="CHEBI:17509"/>
        <dbReference type="ChEBI" id="CHEBI:29979"/>
        <dbReference type="ChEBI" id="CHEBI:59789"/>
        <dbReference type="ChEBI" id="CHEBI:73995"/>
        <dbReference type="EC" id="2.5.1.108"/>
    </reaction>
</comment>
<evidence type="ECO:0000313" key="13">
    <source>
        <dbReference type="Proteomes" id="UP000243348"/>
    </source>
</evidence>
<gene>
    <name evidence="12" type="primary">dph1</name>
    <name evidence="12" type="ORF">CMESO_276</name>
</gene>
<dbReference type="AlphaFoldDB" id="J7G1U1"/>
<sequence>MAYRKCFFFSLIQISNKYQPKKNVKTKNKNYMKLAKKILKYRERKNTFLKNEIELILAFYQKNFPRNYNFEIKKTINKLEKNRFKTIFLQLPEGLFCFSIFLIDLFVKNLFFSKIFYFSNRTIFGACCVDDNFVKFVGLDVILHYGHSCLIPVFKCIVSISYIFLEIFFDNSVMIESFIEKFYKKNNYWGLTSTIQFTSSLRKINLDLSRILGKIIIPQNKPLSPGELLGCTGFFLKNCKNIIYIGDGKFHLESAIMTNPISRFFQYNPFSHSLFIVEFSFLDFLRKREFFLNNSFFKKKNSGIIISSLGRQGNTKILRRFKELLKLKKISAFIISMSEISFDRLDLIGKNKINAWNQIACPRLSSDWSDSYKHPLLSTHEFGVVLNVTDWEKFFFKMDFYSQKGGFWANYYDSKSNFYIKNI</sequence>
<keyword evidence="6 11" id="KW-0949">S-adenosyl-L-methionine</keyword>
<dbReference type="InterPro" id="IPR042265">
    <property type="entry name" value="DPH1/DPH2_3"/>
</dbReference>
<protein>
    <recommendedName>
        <fullName evidence="4 11">2-(3-amino-3-carboxypropyl)histidine synthase subunit 1</fullName>
        <ecNumber evidence="3 11">2.5.1.108</ecNumber>
    </recommendedName>
</protein>
<dbReference type="InterPro" id="IPR042263">
    <property type="entry name" value="DPH1/DPH2_1"/>
</dbReference>
<keyword evidence="7" id="KW-0479">Metal-binding</keyword>
<comment type="cofactor">
    <cofactor evidence="11">
        <name>[4Fe-4S] cluster</name>
        <dbReference type="ChEBI" id="CHEBI:49883"/>
    </cofactor>
    <text evidence="11">Binds 1 [4Fe-4S] cluster per subunit. The cluster is coordinated with 3 cysteines and an exchangeable S-adenosyl-L-methionine.</text>
</comment>
<dbReference type="GO" id="GO:0046872">
    <property type="term" value="F:metal ion binding"/>
    <property type="evidence" value="ECO:0007669"/>
    <property type="project" value="UniProtKB-KW"/>
</dbReference>
<dbReference type="Gene3D" id="3.40.50.11850">
    <property type="entry name" value="Diphthamide synthesis DPH1/DPH2 domain 2"/>
    <property type="match status" value="1"/>
</dbReference>
<dbReference type="EC" id="2.5.1.108" evidence="3 11"/>
<evidence type="ECO:0000256" key="6">
    <source>
        <dbReference type="ARBA" id="ARBA00022691"/>
    </source>
</evidence>
<keyword evidence="5 11" id="KW-0808">Transferase</keyword>
<evidence type="ECO:0000256" key="9">
    <source>
        <dbReference type="ARBA" id="ARBA00023014"/>
    </source>
</evidence>
<dbReference type="InterPro" id="IPR035435">
    <property type="entry name" value="DPH1/DPH2_euk_archaea"/>
</dbReference>
<geneLocation type="nucleomorph" evidence="12"/>
<dbReference type="Gene3D" id="3.40.50.11840">
    <property type="entry name" value="Diphthamide synthesis DPH1/DPH2 domain 1"/>
    <property type="match status" value="1"/>
</dbReference>
<evidence type="ECO:0000256" key="10">
    <source>
        <dbReference type="ARBA" id="ARBA00048403"/>
    </source>
</evidence>
<proteinExistence type="inferred from homology"/>
<dbReference type="PANTHER" id="PTHR10762">
    <property type="entry name" value="DIPHTHAMIDE BIOSYNTHESIS PROTEIN"/>
    <property type="match status" value="1"/>
</dbReference>
<dbReference type="PANTHER" id="PTHR10762:SF1">
    <property type="entry name" value="2-(3-AMINO-3-CARBOXYPROPYL)HISTIDINE SYNTHASE SUBUNIT 1"/>
    <property type="match status" value="1"/>
</dbReference>
<dbReference type="Proteomes" id="UP000243348">
    <property type="component" value="Nucleomorph 2"/>
</dbReference>
<reference evidence="12 13" key="1">
    <citation type="journal article" date="2012" name="Genome Biol. Evol.">
        <title>Nucleomorph genome sequence of the cryptophyte alga Chroomonas mesostigmatica CCMP1168 reveals lineage-specific gene loss and genome complexity.</title>
        <authorList>
            <person name="Moore C.E."/>
            <person name="Curtis B."/>
            <person name="Mills T."/>
            <person name="Tanifuji G."/>
            <person name="Archibald J.M."/>
        </authorList>
    </citation>
    <scope>NUCLEOTIDE SEQUENCE [LARGE SCALE GENOMIC DNA]</scope>
    <source>
        <strain evidence="12 13">CCMP1168</strain>
    </source>
</reference>
<evidence type="ECO:0000256" key="5">
    <source>
        <dbReference type="ARBA" id="ARBA00022679"/>
    </source>
</evidence>
<organism evidence="12 13">
    <name type="scientific">Chroomonas mesostigmatica CCMP1168</name>
    <dbReference type="NCBI Taxonomy" id="1195612"/>
    <lineage>
        <taxon>Eukaryota</taxon>
        <taxon>Cryptophyceae</taxon>
        <taxon>Pyrenomonadales</taxon>
        <taxon>Chroomonadaceae</taxon>
        <taxon>Chroomonas</taxon>
    </lineage>
</organism>
<dbReference type="PIRSF" id="PIRSF004967">
    <property type="entry name" value="DPH1"/>
    <property type="match status" value="1"/>
</dbReference>
<comment type="function">
    <text evidence="11">Catalyzes the first step of diphthamide biosynthesis, a post-translational modification of histidine which occurs in elongation factor 2.</text>
</comment>